<proteinExistence type="inferred from homology"/>
<evidence type="ECO:0000256" key="7">
    <source>
        <dbReference type="ARBA" id="ARBA00022859"/>
    </source>
</evidence>
<dbReference type="GO" id="GO:0016020">
    <property type="term" value="C:membrane"/>
    <property type="evidence" value="ECO:0007669"/>
    <property type="project" value="TreeGrafter"/>
</dbReference>
<evidence type="ECO:0000259" key="10">
    <source>
        <dbReference type="PROSITE" id="PS51019"/>
    </source>
</evidence>
<keyword evidence="5" id="KW-0399">Innate immunity</keyword>
<keyword evidence="6 9" id="KW-0732">Signal</keyword>
<name>A0AAD9KRE7_RIDPI</name>
<dbReference type="Gene3D" id="2.60.40.4060">
    <property type="entry name" value="Reeler domain"/>
    <property type="match status" value="1"/>
</dbReference>
<dbReference type="PANTHER" id="PTHR45828:SF9">
    <property type="entry name" value="CELL WALL INTEGRITY AND STRESS RESPONSE COMPONENT 4-LIKE-RELATED"/>
    <property type="match status" value="1"/>
</dbReference>
<evidence type="ECO:0000256" key="6">
    <source>
        <dbReference type="ARBA" id="ARBA00022729"/>
    </source>
</evidence>
<organism evidence="11 12">
    <name type="scientific">Ridgeia piscesae</name>
    <name type="common">Tubeworm</name>
    <dbReference type="NCBI Taxonomy" id="27915"/>
    <lineage>
        <taxon>Eukaryota</taxon>
        <taxon>Metazoa</taxon>
        <taxon>Spiralia</taxon>
        <taxon>Lophotrochozoa</taxon>
        <taxon>Annelida</taxon>
        <taxon>Polychaeta</taxon>
        <taxon>Sedentaria</taxon>
        <taxon>Canalipalpata</taxon>
        <taxon>Sabellida</taxon>
        <taxon>Siboglinidae</taxon>
        <taxon>Ridgeia</taxon>
    </lineage>
</organism>
<reference evidence="11" key="1">
    <citation type="journal article" date="2023" name="Mol. Biol. Evol.">
        <title>Third-Generation Sequencing Reveals the Adaptive Role of the Epigenome in Three Deep-Sea Polychaetes.</title>
        <authorList>
            <person name="Perez M."/>
            <person name="Aroh O."/>
            <person name="Sun Y."/>
            <person name="Lan Y."/>
            <person name="Juniper S.K."/>
            <person name="Young C.R."/>
            <person name="Angers B."/>
            <person name="Qian P.Y."/>
        </authorList>
    </citation>
    <scope>NUCLEOTIDE SEQUENCE</scope>
    <source>
        <strain evidence="11">R07B-5</strain>
    </source>
</reference>
<comment type="similarity">
    <text evidence="2">Belongs to the insect defense protein family.</text>
</comment>
<dbReference type="InterPro" id="IPR042307">
    <property type="entry name" value="Reeler_sf"/>
</dbReference>
<dbReference type="EMBL" id="JAODUO010000672">
    <property type="protein sequence ID" value="KAK2176284.1"/>
    <property type="molecule type" value="Genomic_DNA"/>
</dbReference>
<dbReference type="PROSITE" id="PS51019">
    <property type="entry name" value="REELIN"/>
    <property type="match status" value="1"/>
</dbReference>
<feature type="signal peptide" evidence="9">
    <location>
        <begin position="1"/>
        <end position="19"/>
    </location>
</feature>
<protein>
    <recommendedName>
        <fullName evidence="10">Reelin domain-containing protein</fullName>
    </recommendedName>
</protein>
<dbReference type="PANTHER" id="PTHR45828">
    <property type="entry name" value="CYTOCHROME B561/FERRIC REDUCTASE TRANSMEMBRANE"/>
    <property type="match status" value="1"/>
</dbReference>
<keyword evidence="4" id="KW-0929">Antimicrobial</keyword>
<evidence type="ECO:0000256" key="2">
    <source>
        <dbReference type="ARBA" id="ARBA00008501"/>
    </source>
</evidence>
<feature type="chain" id="PRO_5041982823" description="Reelin domain-containing protein" evidence="9">
    <location>
        <begin position="20"/>
        <end position="174"/>
    </location>
</feature>
<evidence type="ECO:0000256" key="5">
    <source>
        <dbReference type="ARBA" id="ARBA00022588"/>
    </source>
</evidence>
<evidence type="ECO:0000256" key="1">
    <source>
        <dbReference type="ARBA" id="ARBA00004613"/>
    </source>
</evidence>
<dbReference type="AlphaFoldDB" id="A0AAD9KRE7"/>
<sequence>MMWLFTALVVLARADVLWGFAVGAPRSTCRSMTPDHGRHITPRTTNQPYHFEISPLYYKEGDEIQVKLVQNGTGKAYVGVMIQARYTDPTKLQVAVGKFRISPSDMGTLKLVCYDGAVSHKNNRRTESTEVTWLAPTRGTGDIVFKASVVQDYNKIWLGIESPVLTYGDAPPEP</sequence>
<evidence type="ECO:0000256" key="3">
    <source>
        <dbReference type="ARBA" id="ARBA00022525"/>
    </source>
</evidence>
<dbReference type="InterPro" id="IPR002861">
    <property type="entry name" value="Reeler_dom"/>
</dbReference>
<keyword evidence="3" id="KW-0964">Secreted</keyword>
<keyword evidence="8" id="KW-0044">Antibiotic</keyword>
<gene>
    <name evidence="11" type="ORF">NP493_673g02022</name>
</gene>
<dbReference type="GO" id="GO:0005576">
    <property type="term" value="C:extracellular region"/>
    <property type="evidence" value="ECO:0007669"/>
    <property type="project" value="UniProtKB-SubCell"/>
</dbReference>
<comment type="caution">
    <text evidence="11">The sequence shown here is derived from an EMBL/GenBank/DDBJ whole genome shotgun (WGS) entry which is preliminary data.</text>
</comment>
<evidence type="ECO:0000256" key="9">
    <source>
        <dbReference type="SAM" id="SignalP"/>
    </source>
</evidence>
<comment type="subcellular location">
    <subcellularLocation>
        <location evidence="1">Secreted</location>
    </subcellularLocation>
</comment>
<dbReference type="Proteomes" id="UP001209878">
    <property type="component" value="Unassembled WGS sequence"/>
</dbReference>
<evidence type="ECO:0000256" key="8">
    <source>
        <dbReference type="ARBA" id="ARBA00023022"/>
    </source>
</evidence>
<evidence type="ECO:0000313" key="12">
    <source>
        <dbReference type="Proteomes" id="UP001209878"/>
    </source>
</evidence>
<dbReference type="Pfam" id="PF02014">
    <property type="entry name" value="Reeler"/>
    <property type="match status" value="1"/>
</dbReference>
<evidence type="ECO:0000313" key="11">
    <source>
        <dbReference type="EMBL" id="KAK2176284.1"/>
    </source>
</evidence>
<dbReference type="GO" id="GO:0042742">
    <property type="term" value="P:defense response to bacterium"/>
    <property type="evidence" value="ECO:0007669"/>
    <property type="project" value="UniProtKB-KW"/>
</dbReference>
<dbReference type="InterPro" id="IPR051237">
    <property type="entry name" value="Ferric-chelate_Red/DefProt"/>
</dbReference>
<dbReference type="CDD" id="cd08544">
    <property type="entry name" value="Reeler"/>
    <property type="match status" value="1"/>
</dbReference>
<accession>A0AAD9KRE7</accession>
<keyword evidence="7" id="KW-0391">Immunity</keyword>
<feature type="domain" description="Reelin" evidence="10">
    <location>
        <begin position="14"/>
        <end position="174"/>
    </location>
</feature>
<evidence type="ECO:0000256" key="4">
    <source>
        <dbReference type="ARBA" id="ARBA00022529"/>
    </source>
</evidence>
<dbReference type="GO" id="GO:0045087">
    <property type="term" value="P:innate immune response"/>
    <property type="evidence" value="ECO:0007669"/>
    <property type="project" value="UniProtKB-KW"/>
</dbReference>
<keyword evidence="12" id="KW-1185">Reference proteome</keyword>